<feature type="compositionally biased region" description="Basic and acidic residues" evidence="1">
    <location>
        <begin position="257"/>
        <end position="271"/>
    </location>
</feature>
<feature type="compositionally biased region" description="Polar residues" evidence="1">
    <location>
        <begin position="272"/>
        <end position="290"/>
    </location>
</feature>
<feature type="compositionally biased region" description="Low complexity" evidence="1">
    <location>
        <begin position="473"/>
        <end position="484"/>
    </location>
</feature>
<protein>
    <submittedName>
        <fullName evidence="2">Uncharacterized protein</fullName>
    </submittedName>
</protein>
<gene>
    <name evidence="2" type="ORF">ACHAWU_001544</name>
</gene>
<sequence>MDRAAFLRASNYLIPLPPRVWESAVGGTSHDHDDGNNNDEVYSGSTITPPTPSRHTIATLLFDDLNCVVSIESSVFLKEDEVGEGKDDDCHSSFIVESGCKRRRDNNGDDDDDYEDQNENPIRRGGKPVFFSGSNIKSRDEEDSTNNNDDDGHSSRTTKGDNHRRDQINSDPSLCTFQAAIVQEDALLSFSNYPEERSKTIDYHDTMIEIRESKRKALLFRFGHRFVFRADDSAIVEIRYEPGSDLDDDTTIDNQNGDDKSPLSKRQKLDSSRPSSTAAENGSAKTTTRRQLPPSMLISFNACSIRIFSLDKQNNFGSNKTTDVTMEDTNRPSSRIWSTLKPKVAETSVEDTLMKARSVLLQHFDIANNQRRGRLGCPKLWKMAPPGSGIAFHTWPEDTFDGSRFHHAPTQSASESAKFLSEGWSCCIYYEGKQEIRECPSSVTTSPRKSGSQSKSSGSSTHFEHGQKELVLTSSSSQSQSTKSAVENGGGAKHQHEERTGAPEQLSSELSHETKPCDDDGGGGDGKPNGIQPSTVHEEGNNLVASEKTNNDVCTKENDEEDNHGGTSQIDNGKVRRGDEGMDTDQKAANLQQLWKDEICKKYKSFDQSATHVDKAMEAKTFAVSSQHLTSCAESLSASYLSMNEFTMRTQECEDDINRITTELEAVLEMMFPARGGRKSNEALTLTCEKSGEFQRKIEELYTERKEAVAAKLALLLMPKR</sequence>
<feature type="compositionally biased region" description="Polar residues" evidence="1">
    <location>
        <begin position="543"/>
        <end position="553"/>
    </location>
</feature>
<proteinExistence type="predicted"/>
<name>A0ABD3MP19_9STRA</name>
<feature type="region of interest" description="Disordered" evidence="1">
    <location>
        <begin position="101"/>
        <end position="170"/>
    </location>
</feature>
<feature type="compositionally biased region" description="Basic and acidic residues" evidence="1">
    <location>
        <begin position="573"/>
        <end position="585"/>
    </location>
</feature>
<feature type="region of interest" description="Disordered" evidence="1">
    <location>
        <begin position="243"/>
        <end position="291"/>
    </location>
</feature>
<feature type="region of interest" description="Disordered" evidence="1">
    <location>
        <begin position="438"/>
        <end position="585"/>
    </location>
</feature>
<reference evidence="2 3" key="1">
    <citation type="submission" date="2024-10" db="EMBL/GenBank/DDBJ databases">
        <title>Updated reference genomes for cyclostephanoid diatoms.</title>
        <authorList>
            <person name="Roberts W.R."/>
            <person name="Alverson A.J."/>
        </authorList>
    </citation>
    <scope>NUCLEOTIDE SEQUENCE [LARGE SCALE GENOMIC DNA]</scope>
    <source>
        <strain evidence="2 3">AJA232-27</strain>
    </source>
</reference>
<comment type="caution">
    <text evidence="2">The sequence shown here is derived from an EMBL/GenBank/DDBJ whole genome shotgun (WGS) entry which is preliminary data.</text>
</comment>
<evidence type="ECO:0000313" key="2">
    <source>
        <dbReference type="EMBL" id="KAL3764714.1"/>
    </source>
</evidence>
<feature type="compositionally biased region" description="Polar residues" evidence="1">
    <location>
        <begin position="38"/>
        <end position="50"/>
    </location>
</feature>
<feature type="compositionally biased region" description="Basic and acidic residues" evidence="1">
    <location>
        <begin position="150"/>
        <end position="168"/>
    </location>
</feature>
<evidence type="ECO:0000256" key="1">
    <source>
        <dbReference type="SAM" id="MobiDB-lite"/>
    </source>
</evidence>
<feature type="compositionally biased region" description="Acidic residues" evidence="1">
    <location>
        <begin position="108"/>
        <end position="118"/>
    </location>
</feature>
<dbReference type="Proteomes" id="UP001530293">
    <property type="component" value="Unassembled WGS sequence"/>
</dbReference>
<dbReference type="AlphaFoldDB" id="A0ABD3MP19"/>
<feature type="region of interest" description="Disordered" evidence="1">
    <location>
        <begin position="25"/>
        <end position="50"/>
    </location>
</feature>
<organism evidence="2 3">
    <name type="scientific">Discostella pseudostelligera</name>
    <dbReference type="NCBI Taxonomy" id="259834"/>
    <lineage>
        <taxon>Eukaryota</taxon>
        <taxon>Sar</taxon>
        <taxon>Stramenopiles</taxon>
        <taxon>Ochrophyta</taxon>
        <taxon>Bacillariophyta</taxon>
        <taxon>Coscinodiscophyceae</taxon>
        <taxon>Thalassiosirophycidae</taxon>
        <taxon>Stephanodiscales</taxon>
        <taxon>Stephanodiscaceae</taxon>
        <taxon>Discostella</taxon>
    </lineage>
</organism>
<feature type="compositionally biased region" description="Low complexity" evidence="1">
    <location>
        <begin position="449"/>
        <end position="460"/>
    </location>
</feature>
<accession>A0ABD3MP19</accession>
<keyword evidence="3" id="KW-1185">Reference proteome</keyword>
<evidence type="ECO:0000313" key="3">
    <source>
        <dbReference type="Proteomes" id="UP001530293"/>
    </source>
</evidence>
<dbReference type="EMBL" id="JALLBG020000102">
    <property type="protein sequence ID" value="KAL3764714.1"/>
    <property type="molecule type" value="Genomic_DNA"/>
</dbReference>